<keyword evidence="8" id="KW-1185">Reference proteome</keyword>
<sequence length="226" mass="24688">MAALSGRELKALGGPWEQNRSLAFPNHSISCLIGTVTEFPPWKGSANWVDFLIHIFCKTSYGLSAWASLEYSTDKIVLPPSRPPMIPPRIAIVGAGPAGCTLAHLLHKSGIRATVFEGEVGLDYRSQGGTLDLHTTTGLAAVKAAGLWDEFLRHARYDGDYTLFVDKDMKTFFKRAGPATPKSDSAPRLDEQRPEIDRAALRQLLVDGSRYAKKKEPPAATAKKAR</sequence>
<dbReference type="PANTHER" id="PTHR46972:SF1">
    <property type="entry name" value="FAD DEPENDENT OXIDOREDUCTASE DOMAIN-CONTAINING PROTEIN"/>
    <property type="match status" value="1"/>
</dbReference>
<dbReference type="InterPro" id="IPR002938">
    <property type="entry name" value="FAD-bd"/>
</dbReference>
<evidence type="ECO:0000313" key="7">
    <source>
        <dbReference type="EMBL" id="KAL1835190.1"/>
    </source>
</evidence>
<evidence type="ECO:0000256" key="1">
    <source>
        <dbReference type="ARBA" id="ARBA00022630"/>
    </source>
</evidence>
<evidence type="ECO:0000259" key="6">
    <source>
        <dbReference type="Pfam" id="PF01494"/>
    </source>
</evidence>
<dbReference type="Gene3D" id="3.50.50.60">
    <property type="entry name" value="FAD/NAD(P)-binding domain"/>
    <property type="match status" value="1"/>
</dbReference>
<feature type="region of interest" description="Disordered" evidence="5">
    <location>
        <begin position="207"/>
        <end position="226"/>
    </location>
</feature>
<gene>
    <name evidence="7" type="ORF">VTK73DRAFT_6073</name>
</gene>
<evidence type="ECO:0000256" key="5">
    <source>
        <dbReference type="SAM" id="MobiDB-lite"/>
    </source>
</evidence>
<protein>
    <recommendedName>
        <fullName evidence="6">FAD-binding domain-containing protein</fullName>
    </recommendedName>
</protein>
<evidence type="ECO:0000313" key="8">
    <source>
        <dbReference type="Proteomes" id="UP001586593"/>
    </source>
</evidence>
<feature type="domain" description="FAD-binding" evidence="6">
    <location>
        <begin position="90"/>
        <end position="167"/>
    </location>
</feature>
<reference evidence="7 8" key="1">
    <citation type="journal article" date="2024" name="Commun. Biol.">
        <title>Comparative genomic analysis of thermophilic fungi reveals convergent evolutionary adaptations and gene losses.</title>
        <authorList>
            <person name="Steindorff A.S."/>
            <person name="Aguilar-Pontes M.V."/>
            <person name="Robinson A.J."/>
            <person name="Andreopoulos B."/>
            <person name="LaButti K."/>
            <person name="Kuo A."/>
            <person name="Mondo S."/>
            <person name="Riley R."/>
            <person name="Otillar R."/>
            <person name="Haridas S."/>
            <person name="Lipzen A."/>
            <person name="Grimwood J."/>
            <person name="Schmutz J."/>
            <person name="Clum A."/>
            <person name="Reid I.D."/>
            <person name="Moisan M.C."/>
            <person name="Butler G."/>
            <person name="Nguyen T.T.M."/>
            <person name="Dewar K."/>
            <person name="Conant G."/>
            <person name="Drula E."/>
            <person name="Henrissat B."/>
            <person name="Hansel C."/>
            <person name="Singer S."/>
            <person name="Hutchinson M.I."/>
            <person name="de Vries R.P."/>
            <person name="Natvig D.O."/>
            <person name="Powell A.J."/>
            <person name="Tsang A."/>
            <person name="Grigoriev I.V."/>
        </authorList>
    </citation>
    <scope>NUCLEOTIDE SEQUENCE [LARGE SCALE GENOMIC DNA]</scope>
    <source>
        <strain evidence="7 8">ATCC 24622</strain>
    </source>
</reference>
<dbReference type="Proteomes" id="UP001586593">
    <property type="component" value="Unassembled WGS sequence"/>
</dbReference>
<keyword evidence="3" id="KW-0560">Oxidoreductase</keyword>
<keyword evidence="4" id="KW-0503">Monooxygenase</keyword>
<name>A0ABR3V030_9PEZI</name>
<keyword evidence="1" id="KW-0285">Flavoprotein</keyword>
<evidence type="ECO:0000256" key="4">
    <source>
        <dbReference type="ARBA" id="ARBA00023033"/>
    </source>
</evidence>
<feature type="region of interest" description="Disordered" evidence="5">
    <location>
        <begin position="175"/>
        <end position="194"/>
    </location>
</feature>
<feature type="compositionally biased region" description="Basic and acidic residues" evidence="5">
    <location>
        <begin position="185"/>
        <end position="194"/>
    </location>
</feature>
<dbReference type="Pfam" id="PF01494">
    <property type="entry name" value="FAD_binding_3"/>
    <property type="match status" value="1"/>
</dbReference>
<dbReference type="PANTHER" id="PTHR46972">
    <property type="entry name" value="MONOOXYGENASE ASQM-RELATED"/>
    <property type="match status" value="1"/>
</dbReference>
<accession>A0ABR3V030</accession>
<dbReference type="EMBL" id="JAZHXJ010003408">
    <property type="protein sequence ID" value="KAL1835190.1"/>
    <property type="molecule type" value="Genomic_DNA"/>
</dbReference>
<organism evidence="7 8">
    <name type="scientific">Phialemonium thermophilum</name>
    <dbReference type="NCBI Taxonomy" id="223376"/>
    <lineage>
        <taxon>Eukaryota</taxon>
        <taxon>Fungi</taxon>
        <taxon>Dikarya</taxon>
        <taxon>Ascomycota</taxon>
        <taxon>Pezizomycotina</taxon>
        <taxon>Sordariomycetes</taxon>
        <taxon>Sordariomycetidae</taxon>
        <taxon>Cephalothecales</taxon>
        <taxon>Cephalothecaceae</taxon>
        <taxon>Phialemonium</taxon>
    </lineage>
</organism>
<dbReference type="SUPFAM" id="SSF51905">
    <property type="entry name" value="FAD/NAD(P)-binding domain"/>
    <property type="match status" value="1"/>
</dbReference>
<dbReference type="InterPro" id="IPR036188">
    <property type="entry name" value="FAD/NAD-bd_sf"/>
</dbReference>
<comment type="caution">
    <text evidence="7">The sequence shown here is derived from an EMBL/GenBank/DDBJ whole genome shotgun (WGS) entry which is preliminary data.</text>
</comment>
<proteinExistence type="predicted"/>
<keyword evidence="2" id="KW-0274">FAD</keyword>
<evidence type="ECO:0000256" key="3">
    <source>
        <dbReference type="ARBA" id="ARBA00023002"/>
    </source>
</evidence>
<evidence type="ECO:0000256" key="2">
    <source>
        <dbReference type="ARBA" id="ARBA00022827"/>
    </source>
</evidence>